<dbReference type="Proteomes" id="UP000772618">
    <property type="component" value="Unassembled WGS sequence"/>
</dbReference>
<evidence type="ECO:0000313" key="2">
    <source>
        <dbReference type="EMBL" id="MBT1701855.1"/>
    </source>
</evidence>
<evidence type="ECO:0000313" key="3">
    <source>
        <dbReference type="Proteomes" id="UP000772618"/>
    </source>
</evidence>
<dbReference type="RefSeq" id="WP_254151554.1">
    <property type="nucleotide sequence ID" value="NZ_JAHESD010000002.1"/>
</dbReference>
<keyword evidence="3" id="KW-1185">Reference proteome</keyword>
<accession>A0ABS5VLZ9</accession>
<organism evidence="2 3">
    <name type="scientific">Chryseosolibacter indicus</name>
    <dbReference type="NCBI Taxonomy" id="2782351"/>
    <lineage>
        <taxon>Bacteria</taxon>
        <taxon>Pseudomonadati</taxon>
        <taxon>Bacteroidota</taxon>
        <taxon>Cytophagia</taxon>
        <taxon>Cytophagales</taxon>
        <taxon>Chryseotaleaceae</taxon>
        <taxon>Chryseosolibacter</taxon>
    </lineage>
</organism>
<comment type="caution">
    <text evidence="2">The sequence shown here is derived from an EMBL/GenBank/DDBJ whole genome shotgun (WGS) entry which is preliminary data.</text>
</comment>
<feature type="region of interest" description="Disordered" evidence="1">
    <location>
        <begin position="1"/>
        <end position="22"/>
    </location>
</feature>
<evidence type="ECO:0008006" key="4">
    <source>
        <dbReference type="Google" id="ProtNLM"/>
    </source>
</evidence>
<reference evidence="2 3" key="1">
    <citation type="submission" date="2021-05" db="EMBL/GenBank/DDBJ databases">
        <title>A Polyphasic approach of four new species of the genus Ohtaekwangia: Ohtaekwangia histidinii sp. nov., Ohtaekwangia cretensis sp. nov., Ohtaekwangia indiensis sp. nov., Ohtaekwangia reichenbachii sp. nov. from diverse environment.</title>
        <authorList>
            <person name="Octaviana S."/>
        </authorList>
    </citation>
    <scope>NUCLEOTIDE SEQUENCE [LARGE SCALE GENOMIC DNA]</scope>
    <source>
        <strain evidence="2 3">PWU20</strain>
    </source>
</reference>
<gene>
    <name evidence="2" type="ORF">KK060_01100</name>
</gene>
<dbReference type="EMBL" id="JAHESD010000002">
    <property type="protein sequence ID" value="MBT1701855.1"/>
    <property type="molecule type" value="Genomic_DNA"/>
</dbReference>
<sequence>MAQKFLQRANGLHPEEERGSEDYEPLLAQQDLYYECYMASFSRDKVIEFLNKCITGDIKIPEDVNEDSYRKAYAVNAKRVLQELNPT</sequence>
<protein>
    <recommendedName>
        <fullName evidence="4">HEPN domain-containing protein</fullName>
    </recommendedName>
</protein>
<name>A0ABS5VLZ9_9BACT</name>
<evidence type="ECO:0000256" key="1">
    <source>
        <dbReference type="SAM" id="MobiDB-lite"/>
    </source>
</evidence>
<proteinExistence type="predicted"/>